<sequence>MDRSVYFVTDYLGFLTFICLQSGSFLVAAVTIVFQSDFGENTGNDLTRIPSLAPSDRDRGPAYNLGEISSPSRYTGHTSERLSVRLILVDLCIVATGSCQLFVSTTNSGLHRQQFVSCH</sequence>
<dbReference type="AlphaFoldDB" id="A0A8K0RF71"/>
<reference evidence="2" key="1">
    <citation type="journal article" date="2021" name="Nat. Commun.">
        <title>Genetic determinants of endophytism in the Arabidopsis root mycobiome.</title>
        <authorList>
            <person name="Mesny F."/>
            <person name="Miyauchi S."/>
            <person name="Thiergart T."/>
            <person name="Pickel B."/>
            <person name="Atanasova L."/>
            <person name="Karlsson M."/>
            <person name="Huettel B."/>
            <person name="Barry K.W."/>
            <person name="Haridas S."/>
            <person name="Chen C."/>
            <person name="Bauer D."/>
            <person name="Andreopoulos W."/>
            <person name="Pangilinan J."/>
            <person name="LaButti K."/>
            <person name="Riley R."/>
            <person name="Lipzen A."/>
            <person name="Clum A."/>
            <person name="Drula E."/>
            <person name="Henrissat B."/>
            <person name="Kohler A."/>
            <person name="Grigoriev I.V."/>
            <person name="Martin F.M."/>
            <person name="Hacquard S."/>
        </authorList>
    </citation>
    <scope>NUCLEOTIDE SEQUENCE</scope>
    <source>
        <strain evidence="2">MPI-SDFR-AT-0120</strain>
    </source>
</reference>
<dbReference type="EMBL" id="JAGMVJ010000004">
    <property type="protein sequence ID" value="KAH7091350.1"/>
    <property type="molecule type" value="Genomic_DNA"/>
</dbReference>
<proteinExistence type="predicted"/>
<name>A0A8K0RF71_9PLEO</name>
<evidence type="ECO:0000313" key="3">
    <source>
        <dbReference type="Proteomes" id="UP000813461"/>
    </source>
</evidence>
<keyword evidence="3" id="KW-1185">Reference proteome</keyword>
<keyword evidence="1" id="KW-1133">Transmembrane helix</keyword>
<keyword evidence="1" id="KW-0472">Membrane</keyword>
<feature type="transmembrane region" description="Helical" evidence="1">
    <location>
        <begin position="82"/>
        <end position="103"/>
    </location>
</feature>
<dbReference type="Proteomes" id="UP000813461">
    <property type="component" value="Unassembled WGS sequence"/>
</dbReference>
<evidence type="ECO:0000313" key="2">
    <source>
        <dbReference type="EMBL" id="KAH7091350.1"/>
    </source>
</evidence>
<protein>
    <submittedName>
        <fullName evidence="2">Uncharacterized protein</fullName>
    </submittedName>
</protein>
<comment type="caution">
    <text evidence="2">The sequence shown here is derived from an EMBL/GenBank/DDBJ whole genome shotgun (WGS) entry which is preliminary data.</text>
</comment>
<organism evidence="2 3">
    <name type="scientific">Paraphoma chrysanthemicola</name>
    <dbReference type="NCBI Taxonomy" id="798071"/>
    <lineage>
        <taxon>Eukaryota</taxon>
        <taxon>Fungi</taxon>
        <taxon>Dikarya</taxon>
        <taxon>Ascomycota</taxon>
        <taxon>Pezizomycotina</taxon>
        <taxon>Dothideomycetes</taxon>
        <taxon>Pleosporomycetidae</taxon>
        <taxon>Pleosporales</taxon>
        <taxon>Pleosporineae</taxon>
        <taxon>Phaeosphaeriaceae</taxon>
        <taxon>Paraphoma</taxon>
    </lineage>
</organism>
<gene>
    <name evidence="2" type="ORF">FB567DRAFT_518475</name>
</gene>
<evidence type="ECO:0000256" key="1">
    <source>
        <dbReference type="SAM" id="Phobius"/>
    </source>
</evidence>
<keyword evidence="1" id="KW-0812">Transmembrane</keyword>
<feature type="transmembrane region" description="Helical" evidence="1">
    <location>
        <begin position="12"/>
        <end position="34"/>
    </location>
</feature>
<accession>A0A8K0RF71</accession>